<evidence type="ECO:0000313" key="2">
    <source>
        <dbReference type="EMBL" id="KEY61668.1"/>
    </source>
</evidence>
<proteinExistence type="predicted"/>
<dbReference type="RefSeq" id="WP_010890634.1">
    <property type="nucleotide sequence ID" value="NZ_AZSI01000140.1"/>
</dbReference>
<evidence type="ECO:0000256" key="1">
    <source>
        <dbReference type="SAM" id="Phobius"/>
    </source>
</evidence>
<organism evidence="2 3">
    <name type="scientific">Lactococcus cremoris subsp. cremoris GE214</name>
    <dbReference type="NCBI Taxonomy" id="1415168"/>
    <lineage>
        <taxon>Bacteria</taxon>
        <taxon>Bacillati</taxon>
        <taxon>Bacillota</taxon>
        <taxon>Bacilli</taxon>
        <taxon>Lactobacillales</taxon>
        <taxon>Streptococcaceae</taxon>
        <taxon>Lactococcus</taxon>
        <taxon>Lactococcus cremoris subsp. cremoris</taxon>
    </lineage>
</organism>
<protein>
    <submittedName>
        <fullName evidence="2">TrsJ protein</fullName>
    </submittedName>
</protein>
<dbReference type="EMBL" id="AZSI01000140">
    <property type="protein sequence ID" value="KEY61668.1"/>
    <property type="molecule type" value="Genomic_DNA"/>
</dbReference>
<feature type="transmembrane region" description="Helical" evidence="1">
    <location>
        <begin position="12"/>
        <end position="37"/>
    </location>
</feature>
<sequence>MKDNIIKIIKSVVPYLLSLLAGLYLIVIFTGSFMGLAQYKIAFTEKFSDVLKELALHPLSHYLAYIHEKNPLAIILSIALILYLIYFALRRKKAKGSWETADTETHGSADWGNSKELFSKYFGVGQKKLKEDFDNSIDQEIIDKLNKERVEE</sequence>
<dbReference type="AlphaFoldDB" id="A0A084A8N9"/>
<keyword evidence="1" id="KW-1133">Transmembrane helix</keyword>
<name>A0A084A8N9_LACLC</name>
<reference evidence="2 3" key="1">
    <citation type="submission" date="2014-06" db="EMBL/GenBank/DDBJ databases">
        <title>Draft genome sequence of the putrescine producing strain Lactococcus lactis subsp cremoris GE214.</title>
        <authorList>
            <person name="Ladero V."/>
            <person name="Linares D.M."/>
            <person name="del Rio B."/>
            <person name="Mayo B."/>
            <person name="Martin M.C."/>
            <person name="Fernandez M."/>
            <person name="Alvarez M.A."/>
        </authorList>
    </citation>
    <scope>NUCLEOTIDE SEQUENCE [LARGE SCALE GENOMIC DNA]</scope>
    <source>
        <strain evidence="2 3">GE214</strain>
    </source>
</reference>
<feature type="transmembrane region" description="Helical" evidence="1">
    <location>
        <begin position="72"/>
        <end position="89"/>
    </location>
</feature>
<accession>A0A084A8N9</accession>
<dbReference type="Proteomes" id="UP000028401">
    <property type="component" value="Unassembled WGS sequence"/>
</dbReference>
<evidence type="ECO:0000313" key="3">
    <source>
        <dbReference type="Proteomes" id="UP000028401"/>
    </source>
</evidence>
<dbReference type="PATRIC" id="fig|1415168.3.peg.2264"/>
<keyword evidence="1" id="KW-0812">Transmembrane</keyword>
<gene>
    <name evidence="2" type="ORF">U725_02201</name>
</gene>
<keyword evidence="1" id="KW-0472">Membrane</keyword>
<comment type="caution">
    <text evidence="2">The sequence shown here is derived from an EMBL/GenBank/DDBJ whole genome shotgun (WGS) entry which is preliminary data.</text>
</comment>